<name>B9EQY5_DROME</name>
<accession>B9EQY5</accession>
<sequence>SDCPDASKRTCVYVLNIGRAANASPCFNGAPLGKVLATTWEIRKSHEIFSDARGSHNPQPNDTIWKF</sequence>
<reference evidence="1" key="1">
    <citation type="submission" date="2009-02" db="EMBL/GenBank/DDBJ databases">
        <authorList>
            <person name="Carlson J."/>
            <person name="Booth B."/>
            <person name="Frise E."/>
            <person name="Sandler J."/>
            <person name="Wan K."/>
            <person name="Yu C."/>
            <person name="Celniker S."/>
        </authorList>
    </citation>
    <scope>NUCLEOTIDE SEQUENCE</scope>
</reference>
<evidence type="ECO:0000313" key="1">
    <source>
        <dbReference type="EMBL" id="ACM78502.1"/>
    </source>
</evidence>
<dbReference type="EMBL" id="BT058060">
    <property type="protein sequence ID" value="ACM78502.1"/>
    <property type="molecule type" value="mRNA"/>
</dbReference>
<dbReference type="AlphaFoldDB" id="B9EQY5"/>
<gene>
    <name evidence="1" type="primary">Stlk-RA</name>
</gene>
<feature type="non-terminal residue" evidence="1">
    <location>
        <position position="1"/>
    </location>
</feature>
<protein>
    <submittedName>
        <fullName evidence="1">MIP03208p</fullName>
    </submittedName>
</protein>
<proteinExistence type="evidence at transcript level"/>
<organism evidence="1">
    <name type="scientific">Drosophila melanogaster</name>
    <name type="common">Fruit fly</name>
    <dbReference type="NCBI Taxonomy" id="7227"/>
    <lineage>
        <taxon>Eukaryota</taxon>
        <taxon>Metazoa</taxon>
        <taxon>Ecdysozoa</taxon>
        <taxon>Arthropoda</taxon>
        <taxon>Hexapoda</taxon>
        <taxon>Insecta</taxon>
        <taxon>Pterygota</taxon>
        <taxon>Neoptera</taxon>
        <taxon>Endopterygota</taxon>
        <taxon>Diptera</taxon>
        <taxon>Brachycera</taxon>
        <taxon>Muscomorpha</taxon>
        <taxon>Ephydroidea</taxon>
        <taxon>Drosophilidae</taxon>
        <taxon>Drosophila</taxon>
        <taxon>Sophophora</taxon>
    </lineage>
</organism>